<dbReference type="SUPFAM" id="SSF51604">
    <property type="entry name" value="Enolase C-terminal domain-like"/>
    <property type="match status" value="1"/>
</dbReference>
<organism evidence="5 6">
    <name type="scientific">Ruminiclostridium cellobioparum subsp. termitidis CT1112</name>
    <dbReference type="NCBI Taxonomy" id="1195236"/>
    <lineage>
        <taxon>Bacteria</taxon>
        <taxon>Bacillati</taxon>
        <taxon>Bacillota</taxon>
        <taxon>Clostridia</taxon>
        <taxon>Eubacteriales</taxon>
        <taxon>Oscillospiraceae</taxon>
        <taxon>Ruminiclostridium</taxon>
    </lineage>
</organism>
<dbReference type="GO" id="GO:0016052">
    <property type="term" value="P:carbohydrate catabolic process"/>
    <property type="evidence" value="ECO:0007669"/>
    <property type="project" value="TreeGrafter"/>
</dbReference>
<dbReference type="SMART" id="SM00922">
    <property type="entry name" value="MR_MLE"/>
    <property type="match status" value="1"/>
</dbReference>
<comment type="caution">
    <text evidence="5">The sequence shown here is derived from an EMBL/GenBank/DDBJ whole genome shotgun (WGS) entry which is preliminary data.</text>
</comment>
<protein>
    <submittedName>
        <fullName evidence="5">Mandelate racemase/muconate lactonizing enzyme-like protein</fullName>
    </submittedName>
</protein>
<evidence type="ECO:0000256" key="3">
    <source>
        <dbReference type="ARBA" id="ARBA00022842"/>
    </source>
</evidence>
<dbReference type="PANTHER" id="PTHR13794:SF58">
    <property type="entry name" value="MITOCHONDRIAL ENOLASE SUPERFAMILY MEMBER 1"/>
    <property type="match status" value="1"/>
</dbReference>
<evidence type="ECO:0000313" key="6">
    <source>
        <dbReference type="Proteomes" id="UP000014155"/>
    </source>
</evidence>
<dbReference type="EMBL" id="AORV01000072">
    <property type="protein sequence ID" value="EMS69182.1"/>
    <property type="molecule type" value="Genomic_DNA"/>
</dbReference>
<evidence type="ECO:0000313" key="5">
    <source>
        <dbReference type="EMBL" id="EMS69182.1"/>
    </source>
</evidence>
<dbReference type="InterPro" id="IPR013342">
    <property type="entry name" value="Mandelate_racemase_C"/>
</dbReference>
<evidence type="ECO:0000256" key="2">
    <source>
        <dbReference type="ARBA" id="ARBA00022723"/>
    </source>
</evidence>
<proteinExistence type="predicted"/>
<dbReference type="PANTHER" id="PTHR13794">
    <property type="entry name" value="ENOLASE SUPERFAMILY, MANDELATE RACEMASE"/>
    <property type="match status" value="1"/>
</dbReference>
<dbReference type="InterPro" id="IPR029065">
    <property type="entry name" value="Enolase_C-like"/>
</dbReference>
<gene>
    <name evidence="5" type="ORF">CTER_5219</name>
</gene>
<dbReference type="Gene3D" id="3.30.390.10">
    <property type="entry name" value="Enolase-like, N-terminal domain"/>
    <property type="match status" value="1"/>
</dbReference>
<dbReference type="STRING" id="1195236.CTER_5219"/>
<dbReference type="InterPro" id="IPR029017">
    <property type="entry name" value="Enolase-like_N"/>
</dbReference>
<dbReference type="Proteomes" id="UP000014155">
    <property type="component" value="Unassembled WGS sequence"/>
</dbReference>
<dbReference type="SUPFAM" id="SSF54826">
    <property type="entry name" value="Enolase N-terminal domain-like"/>
    <property type="match status" value="1"/>
</dbReference>
<comment type="cofactor">
    <cofactor evidence="1">
        <name>Mg(2+)</name>
        <dbReference type="ChEBI" id="CHEBI:18420"/>
    </cofactor>
</comment>
<dbReference type="Pfam" id="PF13378">
    <property type="entry name" value="MR_MLE_C"/>
    <property type="match status" value="1"/>
</dbReference>
<evidence type="ECO:0000259" key="4">
    <source>
        <dbReference type="SMART" id="SM00922"/>
    </source>
</evidence>
<accession>S0FFD2</accession>
<dbReference type="InterPro" id="IPR046945">
    <property type="entry name" value="RHMD-like"/>
</dbReference>
<keyword evidence="3" id="KW-0460">Magnesium</keyword>
<keyword evidence="6" id="KW-1185">Reference proteome</keyword>
<dbReference type="eggNOG" id="COG4948">
    <property type="taxonomic scope" value="Bacteria"/>
</dbReference>
<dbReference type="Gene3D" id="3.20.20.120">
    <property type="entry name" value="Enolase-like C-terminal domain"/>
    <property type="match status" value="1"/>
</dbReference>
<dbReference type="PATRIC" id="fig|1195236.3.peg.5354"/>
<dbReference type="GO" id="GO:0000287">
    <property type="term" value="F:magnesium ion binding"/>
    <property type="evidence" value="ECO:0007669"/>
    <property type="project" value="TreeGrafter"/>
</dbReference>
<evidence type="ECO:0000256" key="1">
    <source>
        <dbReference type="ARBA" id="ARBA00001946"/>
    </source>
</evidence>
<name>S0FFD2_RUMCE</name>
<dbReference type="AlphaFoldDB" id="S0FFD2"/>
<dbReference type="SFLD" id="SFLDS00001">
    <property type="entry name" value="Enolase"/>
    <property type="match status" value="1"/>
</dbReference>
<reference evidence="5 6" key="1">
    <citation type="journal article" date="2013" name="Genome Announc.">
        <title>Draft Genome Sequence of the Cellulolytic, Mesophilic, Anaerobic Bacterium Clostridium termitidis Strain CT1112 (DSM 5398).</title>
        <authorList>
            <person name="Lal S."/>
            <person name="Ramachandran U."/>
            <person name="Zhang X."/>
            <person name="Munir R."/>
            <person name="Sparling R."/>
            <person name="Levin D.B."/>
        </authorList>
    </citation>
    <scope>NUCLEOTIDE SEQUENCE [LARGE SCALE GENOMIC DNA]</scope>
    <source>
        <strain evidence="5 6">CT1112</strain>
    </source>
</reference>
<dbReference type="RefSeq" id="WP_004630956.1">
    <property type="nucleotide sequence ID" value="NZ_AORV01000072.1"/>
</dbReference>
<dbReference type="GO" id="GO:0016836">
    <property type="term" value="F:hydro-lyase activity"/>
    <property type="evidence" value="ECO:0007669"/>
    <property type="project" value="TreeGrafter"/>
</dbReference>
<feature type="domain" description="Mandelate racemase/muconate lactonizing enzyme C-terminal" evidence="4">
    <location>
        <begin position="149"/>
        <end position="250"/>
    </location>
</feature>
<keyword evidence="2" id="KW-0479">Metal-binding</keyword>
<sequence>MLNFNIKDLQKDWRVEEITWGVLPYKRPRVAGCNARLGVHGPGGNVPVARIKIGGIYGFGWCELNREKAGKIIGLPVTALFDHKGMLKEEYYGLDFAILDWLGQVFDKPVYQLVAKNPDGINCRNFSVPVYDTSIYFDELEIKDNEEAVEFICKEVDYGLAAGHRNFKVKIGRCGMWMDIAEGLQRDIDVVLAIRKRIGPDGKLMVDANNGYNLNLAKQFLKATESAKLHWLEEAFHEDDQLYMRLKKWMKEENIQTMIADGEGYASSAIEDWAKKGLIDVLQYDLRGYGFFRWMKLGAELDGFGVLSAPHNYGGFYGNYAQAHFAAAIDCFAFAEWDQAAAEGIDTSAYSIKDGRILVPNKKGFGLELDSKVFDAAAEKNGWKL</sequence>
<dbReference type="InterPro" id="IPR036849">
    <property type="entry name" value="Enolase-like_C_sf"/>
</dbReference>